<keyword evidence="3" id="KW-1185">Reference proteome</keyword>
<keyword evidence="1" id="KW-1133">Transmembrane helix</keyword>
<evidence type="ECO:0000313" key="3">
    <source>
        <dbReference type="Proteomes" id="UP000006044"/>
    </source>
</evidence>
<evidence type="ECO:0000256" key="1">
    <source>
        <dbReference type="SAM" id="Phobius"/>
    </source>
</evidence>
<sequence>MEKNNTQKGIVQFAMEAGAYMGLYFVVKFIFAVLSLNYPFCNVVSTIMLLFVPLVVFFMMRRFSNQNEGGSYFSQLWMMGILLFFFASLISGLAQYIYYVYINPEYIKSQLSAAVTLLESLNMTSDPSLLEAVKTGLEQGNIPSPMAVVIQQMWVNVFFGSLLSAVMAWLVSVWFKSSKTKK</sequence>
<comment type="caution">
    <text evidence="2">The sequence shown here is derived from an EMBL/GenBank/DDBJ whole genome shotgun (WGS) entry which is preliminary data.</text>
</comment>
<dbReference type="Proteomes" id="UP000006044">
    <property type="component" value="Unassembled WGS sequence"/>
</dbReference>
<dbReference type="eggNOG" id="ENOG5032ZPJ">
    <property type="taxonomic scope" value="Bacteria"/>
</dbReference>
<dbReference type="RefSeq" id="WP_008861640.1">
    <property type="nucleotide sequence ID" value="NZ_CAXSNY010000001.1"/>
</dbReference>
<organism evidence="2 3">
    <name type="scientific">Barnesiella intestinihominis YIT 11860</name>
    <dbReference type="NCBI Taxonomy" id="742726"/>
    <lineage>
        <taxon>Bacteria</taxon>
        <taxon>Pseudomonadati</taxon>
        <taxon>Bacteroidota</taxon>
        <taxon>Bacteroidia</taxon>
        <taxon>Bacteroidales</taxon>
        <taxon>Barnesiellaceae</taxon>
        <taxon>Barnesiella</taxon>
    </lineage>
</organism>
<dbReference type="Pfam" id="PF13858">
    <property type="entry name" value="DUF4199"/>
    <property type="match status" value="1"/>
</dbReference>
<feature type="transmembrane region" description="Helical" evidence="1">
    <location>
        <begin position="153"/>
        <end position="175"/>
    </location>
</feature>
<dbReference type="HOGENOM" id="CLU_124948_0_0_10"/>
<dbReference type="GeneID" id="77848448"/>
<feature type="transmembrane region" description="Helical" evidence="1">
    <location>
        <begin position="46"/>
        <end position="64"/>
    </location>
</feature>
<accession>K0WZU7</accession>
<dbReference type="InterPro" id="IPR025250">
    <property type="entry name" value="DUF4199"/>
</dbReference>
<keyword evidence="1" id="KW-0812">Transmembrane</keyword>
<evidence type="ECO:0000313" key="2">
    <source>
        <dbReference type="EMBL" id="EJZ64672.1"/>
    </source>
</evidence>
<proteinExistence type="predicted"/>
<feature type="transmembrane region" description="Helical" evidence="1">
    <location>
        <begin position="21"/>
        <end position="40"/>
    </location>
</feature>
<dbReference type="OrthoDB" id="997092at2"/>
<keyword evidence="1" id="KW-0472">Membrane</keyword>
<name>K0WZU7_9BACT</name>
<feature type="transmembrane region" description="Helical" evidence="1">
    <location>
        <begin position="76"/>
        <end position="101"/>
    </location>
</feature>
<reference evidence="2 3" key="1">
    <citation type="submission" date="2012-08" db="EMBL/GenBank/DDBJ databases">
        <title>The Genome Sequence of Barnesiella intestinihominis YIT 11860.</title>
        <authorList>
            <consortium name="The Broad Institute Genome Sequencing Platform"/>
            <person name="Earl A."/>
            <person name="Ward D."/>
            <person name="Feldgarden M."/>
            <person name="Gevers D."/>
            <person name="Morotomi M."/>
            <person name="Walker B."/>
            <person name="Young S.K."/>
            <person name="Zeng Q."/>
            <person name="Gargeya S."/>
            <person name="Fitzgerald M."/>
            <person name="Haas B."/>
            <person name="Abouelleil A."/>
            <person name="Alvarado L."/>
            <person name="Arachchi H.M."/>
            <person name="Berlin A.M."/>
            <person name="Chapman S.B."/>
            <person name="Goldberg J."/>
            <person name="Griggs A."/>
            <person name="Gujja S."/>
            <person name="Hansen M."/>
            <person name="Howarth C."/>
            <person name="Imamovic A."/>
            <person name="Larimer J."/>
            <person name="McCowen C."/>
            <person name="Montmayeur A."/>
            <person name="Murphy C."/>
            <person name="Neiman D."/>
            <person name="Pearson M."/>
            <person name="Priest M."/>
            <person name="Roberts A."/>
            <person name="Saif S."/>
            <person name="Shea T."/>
            <person name="Sisk P."/>
            <person name="Sykes S."/>
            <person name="Wortman J."/>
            <person name="Nusbaum C."/>
            <person name="Birren B."/>
        </authorList>
    </citation>
    <scope>NUCLEOTIDE SEQUENCE [LARGE SCALE GENOMIC DNA]</scope>
    <source>
        <strain evidence="2 3">YIT 11860</strain>
    </source>
</reference>
<gene>
    <name evidence="2" type="ORF">HMPREF9448_01154</name>
</gene>
<dbReference type="AlphaFoldDB" id="K0WZU7"/>
<protein>
    <recommendedName>
        <fullName evidence="4">DUF4199 domain-containing protein</fullName>
    </recommendedName>
</protein>
<dbReference type="STRING" id="742726.HMPREF9448_01154"/>
<evidence type="ECO:0008006" key="4">
    <source>
        <dbReference type="Google" id="ProtNLM"/>
    </source>
</evidence>
<dbReference type="EMBL" id="ADLE01000008">
    <property type="protein sequence ID" value="EJZ64672.1"/>
    <property type="molecule type" value="Genomic_DNA"/>
</dbReference>